<protein>
    <submittedName>
        <fullName evidence="2">Uncharacterized protein</fullName>
    </submittedName>
</protein>
<evidence type="ECO:0000313" key="2">
    <source>
        <dbReference type="EMBL" id="ORZ17526.1"/>
    </source>
</evidence>
<evidence type="ECO:0000313" key="3">
    <source>
        <dbReference type="Proteomes" id="UP000193648"/>
    </source>
</evidence>
<dbReference type="Proteomes" id="UP000193648">
    <property type="component" value="Unassembled WGS sequence"/>
</dbReference>
<dbReference type="EMBL" id="MCFF01000016">
    <property type="protein sequence ID" value="ORZ17526.1"/>
    <property type="molecule type" value="Genomic_DNA"/>
</dbReference>
<dbReference type="InParanoid" id="A0A1Y2GPJ2"/>
<dbReference type="GeneID" id="33568367"/>
<feature type="transmembrane region" description="Helical" evidence="1">
    <location>
        <begin position="22"/>
        <end position="44"/>
    </location>
</feature>
<sequence>MLEEDRWPRSQLPVSTLLETRALMPLLVSLLPITKGLLSIFAYAQARYRQRTLKKFYLYRCFCKTYNGERYILFSMDFMRTLPGRDSSCPSFFIAATSPSWQPQFFTVELSIRFGQENLS</sequence>
<name>A0A1Y2GPJ2_9FUNG</name>
<keyword evidence="1" id="KW-0812">Transmembrane</keyword>
<comment type="caution">
    <text evidence="2">The sequence shown here is derived from an EMBL/GenBank/DDBJ whole genome shotgun (WGS) entry which is preliminary data.</text>
</comment>
<organism evidence="2 3">
    <name type="scientific">Lobosporangium transversale</name>
    <dbReference type="NCBI Taxonomy" id="64571"/>
    <lineage>
        <taxon>Eukaryota</taxon>
        <taxon>Fungi</taxon>
        <taxon>Fungi incertae sedis</taxon>
        <taxon>Mucoromycota</taxon>
        <taxon>Mortierellomycotina</taxon>
        <taxon>Mortierellomycetes</taxon>
        <taxon>Mortierellales</taxon>
        <taxon>Mortierellaceae</taxon>
        <taxon>Lobosporangium</taxon>
    </lineage>
</organism>
<keyword evidence="1" id="KW-1133">Transmembrane helix</keyword>
<keyword evidence="1" id="KW-0472">Membrane</keyword>
<dbReference type="RefSeq" id="XP_021881913.1">
    <property type="nucleotide sequence ID" value="XM_022026524.1"/>
</dbReference>
<evidence type="ECO:0000256" key="1">
    <source>
        <dbReference type="SAM" id="Phobius"/>
    </source>
</evidence>
<reference evidence="2 3" key="1">
    <citation type="submission" date="2016-07" db="EMBL/GenBank/DDBJ databases">
        <title>Pervasive Adenine N6-methylation of Active Genes in Fungi.</title>
        <authorList>
            <consortium name="DOE Joint Genome Institute"/>
            <person name="Mondo S.J."/>
            <person name="Dannebaum R.O."/>
            <person name="Kuo R.C."/>
            <person name="Labutti K."/>
            <person name="Haridas S."/>
            <person name="Kuo A."/>
            <person name="Salamov A."/>
            <person name="Ahrendt S.R."/>
            <person name="Lipzen A."/>
            <person name="Sullivan W."/>
            <person name="Andreopoulos W.B."/>
            <person name="Clum A."/>
            <person name="Lindquist E."/>
            <person name="Daum C."/>
            <person name="Ramamoorthy G.K."/>
            <person name="Gryganskyi A."/>
            <person name="Culley D."/>
            <person name="Magnuson J.K."/>
            <person name="James T.Y."/>
            <person name="O'Malley M.A."/>
            <person name="Stajich J.E."/>
            <person name="Spatafora J.W."/>
            <person name="Visel A."/>
            <person name="Grigoriev I.V."/>
        </authorList>
    </citation>
    <scope>NUCLEOTIDE SEQUENCE [LARGE SCALE GENOMIC DNA]</scope>
    <source>
        <strain evidence="2 3">NRRL 3116</strain>
    </source>
</reference>
<gene>
    <name evidence="2" type="ORF">BCR41DRAFT_370336</name>
</gene>
<accession>A0A1Y2GPJ2</accession>
<proteinExistence type="predicted"/>
<dbReference type="AlphaFoldDB" id="A0A1Y2GPJ2"/>
<keyword evidence="3" id="KW-1185">Reference proteome</keyword>